<organism evidence="3 4">
    <name type="scientific">Hirundo rustica rustica</name>
    <dbReference type="NCBI Taxonomy" id="333673"/>
    <lineage>
        <taxon>Eukaryota</taxon>
        <taxon>Metazoa</taxon>
        <taxon>Chordata</taxon>
        <taxon>Craniata</taxon>
        <taxon>Vertebrata</taxon>
        <taxon>Euteleostomi</taxon>
        <taxon>Archelosauria</taxon>
        <taxon>Archosauria</taxon>
        <taxon>Dinosauria</taxon>
        <taxon>Saurischia</taxon>
        <taxon>Theropoda</taxon>
        <taxon>Coelurosauria</taxon>
        <taxon>Aves</taxon>
        <taxon>Neognathae</taxon>
        <taxon>Neoaves</taxon>
        <taxon>Telluraves</taxon>
        <taxon>Australaves</taxon>
        <taxon>Passeriformes</taxon>
        <taxon>Sylvioidea</taxon>
        <taxon>Hirundinidae</taxon>
        <taxon>Hirundo</taxon>
    </lineage>
</organism>
<keyword evidence="2" id="KW-0472">Membrane</keyword>
<dbReference type="Proteomes" id="UP000269221">
    <property type="component" value="Unassembled WGS sequence"/>
</dbReference>
<dbReference type="AlphaFoldDB" id="A0A3M0J036"/>
<dbReference type="SUPFAM" id="SSF50129">
    <property type="entry name" value="GroES-like"/>
    <property type="match status" value="1"/>
</dbReference>
<sequence length="119" mass="13059">MAKEGAQRAEETEQMIEKEGGRGEAAEGGAGGSLRAGDAKEMRAVVLSAFGGLNKLRVSKKAMPEPQEGELKIRVKAWSNAVLSFQFLMVLIKFVTHVSIPYTKVLPVKNSDIHLHEYY</sequence>
<protein>
    <submittedName>
        <fullName evidence="3">Uncharacterized protein</fullName>
    </submittedName>
</protein>
<dbReference type="Gene3D" id="3.90.180.10">
    <property type="entry name" value="Medium-chain alcohol dehydrogenases, catalytic domain"/>
    <property type="match status" value="1"/>
</dbReference>
<name>A0A3M0J036_HIRRU</name>
<proteinExistence type="predicted"/>
<feature type="transmembrane region" description="Helical" evidence="2">
    <location>
        <begin position="81"/>
        <end position="100"/>
    </location>
</feature>
<feature type="region of interest" description="Disordered" evidence="1">
    <location>
        <begin position="1"/>
        <end position="36"/>
    </location>
</feature>
<accession>A0A3M0J036</accession>
<evidence type="ECO:0000256" key="1">
    <source>
        <dbReference type="SAM" id="MobiDB-lite"/>
    </source>
</evidence>
<dbReference type="InterPro" id="IPR011032">
    <property type="entry name" value="GroES-like_sf"/>
</dbReference>
<dbReference type="EMBL" id="QRBI01000364">
    <property type="protein sequence ID" value="RMB87986.1"/>
    <property type="molecule type" value="Genomic_DNA"/>
</dbReference>
<keyword evidence="2" id="KW-1133">Transmembrane helix</keyword>
<keyword evidence="4" id="KW-1185">Reference proteome</keyword>
<feature type="compositionally biased region" description="Basic and acidic residues" evidence="1">
    <location>
        <begin position="1"/>
        <end position="25"/>
    </location>
</feature>
<dbReference type="OrthoDB" id="203908at2759"/>
<reference evidence="3 4" key="1">
    <citation type="submission" date="2018-07" db="EMBL/GenBank/DDBJ databases">
        <title>A high quality draft genome assembly of the barn swallow (H. rustica rustica).</title>
        <authorList>
            <person name="Formenti G."/>
            <person name="Chiara M."/>
            <person name="Poveda L."/>
            <person name="Francoijs K.-J."/>
            <person name="Bonisoli-Alquati A."/>
            <person name="Canova L."/>
            <person name="Gianfranceschi L."/>
            <person name="Horner D.S."/>
            <person name="Saino N."/>
        </authorList>
    </citation>
    <scope>NUCLEOTIDE SEQUENCE [LARGE SCALE GENOMIC DNA]</scope>
    <source>
        <strain evidence="3">Chelidonia</strain>
        <tissue evidence="3">Blood</tissue>
    </source>
</reference>
<evidence type="ECO:0000313" key="3">
    <source>
        <dbReference type="EMBL" id="RMB87986.1"/>
    </source>
</evidence>
<gene>
    <name evidence="3" type="ORF">DUI87_35639</name>
</gene>
<keyword evidence="2" id="KW-0812">Transmembrane</keyword>
<evidence type="ECO:0000256" key="2">
    <source>
        <dbReference type="SAM" id="Phobius"/>
    </source>
</evidence>
<dbReference type="STRING" id="333673.A0A3M0J036"/>
<comment type="caution">
    <text evidence="3">The sequence shown here is derived from an EMBL/GenBank/DDBJ whole genome shotgun (WGS) entry which is preliminary data.</text>
</comment>
<evidence type="ECO:0000313" key="4">
    <source>
        <dbReference type="Proteomes" id="UP000269221"/>
    </source>
</evidence>